<name>A0A1J4TAY7_9BACT</name>
<feature type="region of interest" description="Disordered" evidence="1">
    <location>
        <begin position="12"/>
        <end position="35"/>
    </location>
</feature>
<sequence length="134" mass="15604">MDLKSELKQLNETLNNKEGSNIKNSSQSGKRKKNYIFTDKPKRIKKHKIKGEDILNKSINNPVWLSVSEAAKIGGVQNKTIRRAIQSRAVKYKVKGNRYLIEITSIIKYLYKKTKLKNKFNDFGIGQYVEKWEE</sequence>
<evidence type="ECO:0000256" key="1">
    <source>
        <dbReference type="SAM" id="MobiDB-lite"/>
    </source>
</evidence>
<gene>
    <name evidence="3" type="ORF">AUJ27_00140</name>
</gene>
<dbReference type="Pfam" id="PF12728">
    <property type="entry name" value="HTH_17"/>
    <property type="match status" value="1"/>
</dbReference>
<evidence type="ECO:0000313" key="4">
    <source>
        <dbReference type="Proteomes" id="UP000183192"/>
    </source>
</evidence>
<reference evidence="3 4" key="1">
    <citation type="journal article" date="2016" name="Environ. Microbiol.">
        <title>Genomic resolution of a cold subsurface aquifer community provides metabolic insights for novel microbes adapted to high CO concentrations.</title>
        <authorList>
            <person name="Probst A.J."/>
            <person name="Castelle C.J."/>
            <person name="Singh A."/>
            <person name="Brown C.T."/>
            <person name="Anantharaman K."/>
            <person name="Sharon I."/>
            <person name="Hug L.A."/>
            <person name="Burstein D."/>
            <person name="Emerson J.B."/>
            <person name="Thomas B.C."/>
            <person name="Banfield J.F."/>
        </authorList>
    </citation>
    <scope>NUCLEOTIDE SEQUENCE [LARGE SCALE GENOMIC DNA]</scope>
    <source>
        <strain evidence="3">CG1_02_37_44</strain>
    </source>
</reference>
<protein>
    <recommendedName>
        <fullName evidence="2">Helix-turn-helix domain-containing protein</fullName>
    </recommendedName>
</protein>
<feature type="domain" description="Helix-turn-helix" evidence="2">
    <location>
        <begin position="64"/>
        <end position="110"/>
    </location>
</feature>
<dbReference type="Proteomes" id="UP000183192">
    <property type="component" value="Unassembled WGS sequence"/>
</dbReference>
<dbReference type="InterPro" id="IPR041657">
    <property type="entry name" value="HTH_17"/>
</dbReference>
<comment type="caution">
    <text evidence="3">The sequence shown here is derived from an EMBL/GenBank/DDBJ whole genome shotgun (WGS) entry which is preliminary data.</text>
</comment>
<dbReference type="AlphaFoldDB" id="A0A1J4TAY7"/>
<dbReference type="EMBL" id="MNUU01000004">
    <property type="protein sequence ID" value="OIO08664.1"/>
    <property type="molecule type" value="Genomic_DNA"/>
</dbReference>
<organism evidence="3 4">
    <name type="scientific">Candidatus Falkowbacteria bacterium CG1_02_37_44</name>
    <dbReference type="NCBI Taxonomy" id="1805146"/>
    <lineage>
        <taxon>Bacteria</taxon>
        <taxon>Candidatus Falkowiibacteriota</taxon>
    </lineage>
</organism>
<accession>A0A1J4TAY7</accession>
<proteinExistence type="predicted"/>
<evidence type="ECO:0000313" key="3">
    <source>
        <dbReference type="EMBL" id="OIO08664.1"/>
    </source>
</evidence>
<feature type="compositionally biased region" description="Polar residues" evidence="1">
    <location>
        <begin position="12"/>
        <end position="28"/>
    </location>
</feature>
<evidence type="ECO:0000259" key="2">
    <source>
        <dbReference type="Pfam" id="PF12728"/>
    </source>
</evidence>